<dbReference type="GO" id="GO:0005737">
    <property type="term" value="C:cytoplasm"/>
    <property type="evidence" value="ECO:0007669"/>
    <property type="project" value="TreeGrafter"/>
</dbReference>
<dbReference type="InterPro" id="IPR051132">
    <property type="entry name" value="3-5_Exonuclease_domain"/>
</dbReference>
<feature type="non-terminal residue" evidence="3">
    <location>
        <position position="1"/>
    </location>
</feature>
<evidence type="ECO:0000256" key="2">
    <source>
        <dbReference type="ARBA" id="ARBA00022801"/>
    </source>
</evidence>
<dbReference type="OrthoDB" id="10261556at2759"/>
<dbReference type="EMBL" id="QEFC01001869">
    <property type="protein sequence ID" value="KAE9455084.1"/>
    <property type="molecule type" value="Genomic_DNA"/>
</dbReference>
<dbReference type="Gene3D" id="3.30.420.10">
    <property type="entry name" value="Ribonuclease H-like superfamily/Ribonuclease H"/>
    <property type="match status" value="1"/>
</dbReference>
<dbReference type="Proteomes" id="UP000428333">
    <property type="component" value="Linkage Group LG07"/>
</dbReference>
<dbReference type="GO" id="GO:0005634">
    <property type="term" value="C:nucleus"/>
    <property type="evidence" value="ECO:0007669"/>
    <property type="project" value="TreeGrafter"/>
</dbReference>
<reference evidence="3 4" key="1">
    <citation type="journal article" date="2019" name="Genome Biol. Evol.">
        <title>The Rhododendron genome and chromosomal organization provide insight into shared whole-genome duplications across the heath family (Ericaceae).</title>
        <authorList>
            <person name="Soza V.L."/>
            <person name="Lindsley D."/>
            <person name="Waalkes A."/>
            <person name="Ramage E."/>
            <person name="Patwardhan R.P."/>
            <person name="Burton J.N."/>
            <person name="Adey A."/>
            <person name="Kumar A."/>
            <person name="Qiu R."/>
            <person name="Shendure J."/>
            <person name="Hall B."/>
        </authorList>
    </citation>
    <scope>NUCLEOTIDE SEQUENCE [LARGE SCALE GENOMIC DNA]</scope>
    <source>
        <strain evidence="3">RSF 1966-606</strain>
    </source>
</reference>
<dbReference type="GO" id="GO:0008408">
    <property type="term" value="F:3'-5' exonuclease activity"/>
    <property type="evidence" value="ECO:0007669"/>
    <property type="project" value="TreeGrafter"/>
</dbReference>
<keyword evidence="1" id="KW-0540">Nuclease</keyword>
<protein>
    <recommendedName>
        <fullName evidence="5">3'-5' exonuclease domain-containing protein</fullName>
    </recommendedName>
</protein>
<dbReference type="AlphaFoldDB" id="A0A6A4LF23"/>
<proteinExistence type="predicted"/>
<dbReference type="CDD" id="cd06141">
    <property type="entry name" value="WRN_exo"/>
    <property type="match status" value="1"/>
</dbReference>
<dbReference type="PANTHER" id="PTHR13620">
    <property type="entry name" value="3-5 EXONUCLEASE"/>
    <property type="match status" value="1"/>
</dbReference>
<keyword evidence="4" id="KW-1185">Reference proteome</keyword>
<dbReference type="PANTHER" id="PTHR13620:SF59">
    <property type="entry name" value="POLYNUCLEOTIDYL TRANSFERASE, RIBONUCLEASE H-LIKE SUPERFAMILY PROTEIN"/>
    <property type="match status" value="1"/>
</dbReference>
<name>A0A6A4LF23_9ERIC</name>
<organism evidence="3 4">
    <name type="scientific">Rhododendron williamsianum</name>
    <dbReference type="NCBI Taxonomy" id="262921"/>
    <lineage>
        <taxon>Eukaryota</taxon>
        <taxon>Viridiplantae</taxon>
        <taxon>Streptophyta</taxon>
        <taxon>Embryophyta</taxon>
        <taxon>Tracheophyta</taxon>
        <taxon>Spermatophyta</taxon>
        <taxon>Magnoliopsida</taxon>
        <taxon>eudicotyledons</taxon>
        <taxon>Gunneridae</taxon>
        <taxon>Pentapetalae</taxon>
        <taxon>asterids</taxon>
        <taxon>Ericales</taxon>
        <taxon>Ericaceae</taxon>
        <taxon>Ericoideae</taxon>
        <taxon>Rhodoreae</taxon>
        <taxon>Rhododendron</taxon>
    </lineage>
</organism>
<evidence type="ECO:0008006" key="5">
    <source>
        <dbReference type="Google" id="ProtNLM"/>
    </source>
</evidence>
<comment type="caution">
    <text evidence="3">The sequence shown here is derived from an EMBL/GenBank/DDBJ whole genome shotgun (WGS) entry which is preliminary data.</text>
</comment>
<evidence type="ECO:0000313" key="3">
    <source>
        <dbReference type="EMBL" id="KAE9455084.1"/>
    </source>
</evidence>
<sequence>MAISITEVYLVSRDNLRFTVDFHGTPISTTLTSTPKIVRKWLQTTLHRNARHRHRLIVGLGVQWRPASSPGDEPPAATLQLCVGRRCLIFQLLHSPTVPNLLRRFLENPNHTFVGMWNHSDERKLLCCSKHELEMGRRGPLDLRHYAASRYDGRRLHTEARETIVRECLGLDVDFNEWVGRSEWAEYYLHDHQVLYASVDAYCSFLIGKDLRAWEL</sequence>
<dbReference type="InterPro" id="IPR036397">
    <property type="entry name" value="RNaseH_sf"/>
</dbReference>
<dbReference type="GO" id="GO:0003676">
    <property type="term" value="F:nucleic acid binding"/>
    <property type="evidence" value="ECO:0007669"/>
    <property type="project" value="InterPro"/>
</dbReference>
<dbReference type="SUPFAM" id="SSF53098">
    <property type="entry name" value="Ribonuclease H-like"/>
    <property type="match status" value="1"/>
</dbReference>
<evidence type="ECO:0000256" key="1">
    <source>
        <dbReference type="ARBA" id="ARBA00022722"/>
    </source>
</evidence>
<keyword evidence="2" id="KW-0378">Hydrolase</keyword>
<evidence type="ECO:0000313" key="4">
    <source>
        <dbReference type="Proteomes" id="UP000428333"/>
    </source>
</evidence>
<accession>A0A6A4LF23</accession>
<gene>
    <name evidence="3" type="ORF">C3L33_13006</name>
</gene>
<dbReference type="InterPro" id="IPR012337">
    <property type="entry name" value="RNaseH-like_sf"/>
</dbReference>